<dbReference type="InterPro" id="IPR005467">
    <property type="entry name" value="His_kinase_dom"/>
</dbReference>
<feature type="domain" description="Response regulatory" evidence="9">
    <location>
        <begin position="302"/>
        <end position="419"/>
    </location>
</feature>
<dbReference type="Gene3D" id="3.40.50.2300">
    <property type="match status" value="1"/>
</dbReference>
<dbReference type="InterPro" id="IPR011006">
    <property type="entry name" value="CheY-like_superfamily"/>
</dbReference>
<dbReference type="GO" id="GO:0009927">
    <property type="term" value="F:histidine phosphotransfer kinase activity"/>
    <property type="evidence" value="ECO:0007669"/>
    <property type="project" value="TreeGrafter"/>
</dbReference>
<keyword evidence="4" id="KW-0808">Transferase</keyword>
<dbReference type="Pfam" id="PF00512">
    <property type="entry name" value="HisKA"/>
    <property type="match status" value="1"/>
</dbReference>
<evidence type="ECO:0000256" key="2">
    <source>
        <dbReference type="ARBA" id="ARBA00012438"/>
    </source>
</evidence>
<dbReference type="Pfam" id="PF00072">
    <property type="entry name" value="Response_reg"/>
    <property type="match status" value="1"/>
</dbReference>
<dbReference type="Gene3D" id="3.30.565.10">
    <property type="entry name" value="Histidine kinase-like ATPase, C-terminal domain"/>
    <property type="match status" value="1"/>
</dbReference>
<proteinExistence type="predicted"/>
<keyword evidence="11" id="KW-1185">Reference proteome</keyword>
<evidence type="ECO:0000313" key="11">
    <source>
        <dbReference type="Proteomes" id="UP000262379"/>
    </source>
</evidence>
<feature type="modified residue" description="4-aspartylphosphate" evidence="6">
    <location>
        <position position="353"/>
    </location>
</feature>
<dbReference type="PROSITE" id="PS50110">
    <property type="entry name" value="RESPONSE_REGULATORY"/>
    <property type="match status" value="1"/>
</dbReference>
<dbReference type="PANTHER" id="PTHR43047:SF9">
    <property type="entry name" value="HISTIDINE KINASE"/>
    <property type="match status" value="1"/>
</dbReference>
<dbReference type="SMART" id="SM00448">
    <property type="entry name" value="REC"/>
    <property type="match status" value="1"/>
</dbReference>
<dbReference type="AlphaFoldDB" id="A0A371X8U7"/>
<dbReference type="GO" id="GO:0000155">
    <property type="term" value="F:phosphorelay sensor kinase activity"/>
    <property type="evidence" value="ECO:0007669"/>
    <property type="project" value="InterPro"/>
</dbReference>
<evidence type="ECO:0000259" key="8">
    <source>
        <dbReference type="PROSITE" id="PS50109"/>
    </source>
</evidence>
<dbReference type="CDD" id="cd00156">
    <property type="entry name" value="REC"/>
    <property type="match status" value="1"/>
</dbReference>
<evidence type="ECO:0000313" key="10">
    <source>
        <dbReference type="EMBL" id="RFC65632.1"/>
    </source>
</evidence>
<dbReference type="CDD" id="cd00082">
    <property type="entry name" value="HisKA"/>
    <property type="match status" value="1"/>
</dbReference>
<feature type="domain" description="Histidine kinase" evidence="8">
    <location>
        <begin position="62"/>
        <end position="277"/>
    </location>
</feature>
<evidence type="ECO:0000256" key="1">
    <source>
        <dbReference type="ARBA" id="ARBA00000085"/>
    </source>
</evidence>
<sequence>MDQQGNAFSLFQTAISLESLVRSRTDELHSALRRLEQSNAELIEARDRAEQANVSKTRFLAAASHDVLQPLNAAHLSVSALADVQTSTEGKRLVRQVERSLETMETLLRTLLDISRLDAGVVQPEFTSVSLDQLLQGLRSDFLPLAERKGLRLRFAPTSLTLKTDRTLLRRILQNIVANAIRYTTTGGVLVGVRRHGANLRIEIADTGCGIPEDQRDRVFEEFHRGVAVDESGLSGAGLGLGLAIVWRMVETLGYRVSLDSRIGQGTVFHLDIPASCITPNEPSQMLAQIEQPRGYGLFGAKVLLVENDPDVVIAMVGLLESWQCDVRAAGTTEEALNELNDTAWIPDIVIADQHLDRGDLGSATIIGIRAWLGRVIPALVTTADPDPLLEEIVAEMGAELLVKPIRPARLRALLAHMLA</sequence>
<dbReference type="SMART" id="SM00387">
    <property type="entry name" value="HATPase_c"/>
    <property type="match status" value="1"/>
</dbReference>
<dbReference type="Gene3D" id="1.10.287.130">
    <property type="match status" value="1"/>
</dbReference>
<evidence type="ECO:0000259" key="9">
    <source>
        <dbReference type="PROSITE" id="PS50110"/>
    </source>
</evidence>
<organism evidence="10 11">
    <name type="scientific">Mesorhizobium denitrificans</name>
    <dbReference type="NCBI Taxonomy" id="2294114"/>
    <lineage>
        <taxon>Bacteria</taxon>
        <taxon>Pseudomonadati</taxon>
        <taxon>Pseudomonadota</taxon>
        <taxon>Alphaproteobacteria</taxon>
        <taxon>Hyphomicrobiales</taxon>
        <taxon>Phyllobacteriaceae</taxon>
        <taxon>Mesorhizobium</taxon>
    </lineage>
</organism>
<dbReference type="SUPFAM" id="SSF52172">
    <property type="entry name" value="CheY-like"/>
    <property type="match status" value="1"/>
</dbReference>
<protein>
    <recommendedName>
        <fullName evidence="2">histidine kinase</fullName>
        <ecNumber evidence="2">2.7.13.3</ecNumber>
    </recommendedName>
</protein>
<evidence type="ECO:0000256" key="3">
    <source>
        <dbReference type="ARBA" id="ARBA00022553"/>
    </source>
</evidence>
<comment type="catalytic activity">
    <reaction evidence="1">
        <text>ATP + protein L-histidine = ADP + protein N-phospho-L-histidine.</text>
        <dbReference type="EC" id="2.7.13.3"/>
    </reaction>
</comment>
<accession>A0A371X8U7</accession>
<dbReference type="Pfam" id="PF02518">
    <property type="entry name" value="HATPase_c"/>
    <property type="match status" value="1"/>
</dbReference>
<name>A0A371X8U7_9HYPH</name>
<keyword evidence="7" id="KW-0175">Coiled coil</keyword>
<dbReference type="InterPro" id="IPR036890">
    <property type="entry name" value="HATPase_C_sf"/>
</dbReference>
<dbReference type="FunFam" id="3.30.565.10:FF:000049">
    <property type="entry name" value="Two-component sensor histidine kinase"/>
    <property type="match status" value="1"/>
</dbReference>
<keyword evidence="3 6" id="KW-0597">Phosphoprotein</keyword>
<dbReference type="PRINTS" id="PR00344">
    <property type="entry name" value="BCTRLSENSOR"/>
</dbReference>
<comment type="caution">
    <text evidence="10">The sequence shown here is derived from an EMBL/GenBank/DDBJ whole genome shotgun (WGS) entry which is preliminary data.</text>
</comment>
<gene>
    <name evidence="10" type="ORF">DY251_17315</name>
</gene>
<evidence type="ECO:0000256" key="5">
    <source>
        <dbReference type="ARBA" id="ARBA00022777"/>
    </source>
</evidence>
<evidence type="ECO:0000256" key="7">
    <source>
        <dbReference type="SAM" id="Coils"/>
    </source>
</evidence>
<reference evidence="11" key="1">
    <citation type="submission" date="2018-08" db="EMBL/GenBank/DDBJ databases">
        <authorList>
            <person name="Im W.T."/>
        </authorList>
    </citation>
    <scope>NUCLEOTIDE SEQUENCE [LARGE SCALE GENOMIC DNA]</scope>
    <source>
        <strain evidence="11">LA-28</strain>
    </source>
</reference>
<dbReference type="InterPro" id="IPR036097">
    <property type="entry name" value="HisK_dim/P_sf"/>
</dbReference>
<dbReference type="PROSITE" id="PS50109">
    <property type="entry name" value="HIS_KIN"/>
    <property type="match status" value="1"/>
</dbReference>
<dbReference type="PANTHER" id="PTHR43047">
    <property type="entry name" value="TWO-COMPONENT HISTIDINE PROTEIN KINASE"/>
    <property type="match status" value="1"/>
</dbReference>
<feature type="coiled-coil region" evidence="7">
    <location>
        <begin position="25"/>
        <end position="55"/>
    </location>
</feature>
<dbReference type="SUPFAM" id="SSF47384">
    <property type="entry name" value="Homodimeric domain of signal transducing histidine kinase"/>
    <property type="match status" value="1"/>
</dbReference>
<dbReference type="Proteomes" id="UP000262379">
    <property type="component" value="Unassembled WGS sequence"/>
</dbReference>
<evidence type="ECO:0000256" key="6">
    <source>
        <dbReference type="PROSITE-ProRule" id="PRU00169"/>
    </source>
</evidence>
<dbReference type="InterPro" id="IPR004358">
    <property type="entry name" value="Sig_transdc_His_kin-like_C"/>
</dbReference>
<dbReference type="InterPro" id="IPR003594">
    <property type="entry name" value="HATPase_dom"/>
</dbReference>
<dbReference type="SMART" id="SM00388">
    <property type="entry name" value="HisKA"/>
    <property type="match status" value="1"/>
</dbReference>
<dbReference type="EC" id="2.7.13.3" evidence="2"/>
<dbReference type="InterPro" id="IPR003661">
    <property type="entry name" value="HisK_dim/P_dom"/>
</dbReference>
<keyword evidence="5" id="KW-0418">Kinase</keyword>
<evidence type="ECO:0000256" key="4">
    <source>
        <dbReference type="ARBA" id="ARBA00022679"/>
    </source>
</evidence>
<dbReference type="InterPro" id="IPR001789">
    <property type="entry name" value="Sig_transdc_resp-reg_receiver"/>
</dbReference>
<dbReference type="EMBL" id="QURN01000015">
    <property type="protein sequence ID" value="RFC65632.1"/>
    <property type="molecule type" value="Genomic_DNA"/>
</dbReference>
<dbReference type="SUPFAM" id="SSF55874">
    <property type="entry name" value="ATPase domain of HSP90 chaperone/DNA topoisomerase II/histidine kinase"/>
    <property type="match status" value="1"/>
</dbReference>
<dbReference type="GO" id="GO:0005886">
    <property type="term" value="C:plasma membrane"/>
    <property type="evidence" value="ECO:0007669"/>
    <property type="project" value="TreeGrafter"/>
</dbReference>